<evidence type="ECO:0000256" key="6">
    <source>
        <dbReference type="ARBA" id="ARBA00022438"/>
    </source>
</evidence>
<evidence type="ECO:0000256" key="7">
    <source>
        <dbReference type="ARBA" id="ARBA00022670"/>
    </source>
</evidence>
<dbReference type="AlphaFoldDB" id="A0A328BKE8"/>
<dbReference type="GO" id="GO:0042277">
    <property type="term" value="F:peptide binding"/>
    <property type="evidence" value="ECO:0007669"/>
    <property type="project" value="TreeGrafter"/>
</dbReference>
<keyword evidence="7" id="KW-0645">Protease</keyword>
<organism evidence="14 15">
    <name type="scientific">Hymenobacter edaphi</name>
    <dbReference type="NCBI Taxonomy" id="2211146"/>
    <lineage>
        <taxon>Bacteria</taxon>
        <taxon>Pseudomonadati</taxon>
        <taxon>Bacteroidota</taxon>
        <taxon>Cytophagia</taxon>
        <taxon>Cytophagales</taxon>
        <taxon>Hymenobacteraceae</taxon>
        <taxon>Hymenobacter</taxon>
    </lineage>
</organism>
<keyword evidence="11" id="KW-0482">Metalloprotease</keyword>
<reference evidence="15" key="1">
    <citation type="submission" date="2018-05" db="EMBL/GenBank/DDBJ databases">
        <authorList>
            <person name="Nie L."/>
        </authorList>
    </citation>
    <scope>NUCLEOTIDE SEQUENCE [LARGE SCALE GENOMIC DNA]</scope>
    <source>
        <strain evidence="15">NL</strain>
    </source>
</reference>
<dbReference type="PANTHER" id="PTHR11533">
    <property type="entry name" value="PROTEASE M1 ZINC METALLOPROTEASE"/>
    <property type="match status" value="1"/>
</dbReference>
<comment type="cofactor">
    <cofactor evidence="2">
        <name>Zn(2+)</name>
        <dbReference type="ChEBI" id="CHEBI:29105"/>
    </cofactor>
</comment>
<dbReference type="PRINTS" id="PR00756">
    <property type="entry name" value="ALADIPTASE"/>
</dbReference>
<gene>
    <name evidence="14" type="ORF">DLM85_11045</name>
</gene>
<dbReference type="GO" id="GO:0016020">
    <property type="term" value="C:membrane"/>
    <property type="evidence" value="ECO:0007669"/>
    <property type="project" value="TreeGrafter"/>
</dbReference>
<feature type="domain" description="Peptidase M1 membrane alanine aminopeptidase" evidence="12">
    <location>
        <begin position="253"/>
        <end position="458"/>
    </location>
</feature>
<sequence>MIVPNWLPPVNPIQPAATLLHDLVDTRLDVRFDWAKQWLLGTATVTVRPHFYPQTQLVLDAKGFDVKSVKLVTGGKEKTLNFQHDKRRLAITLDRAYARTEPYQVRIQYVAKPNELPTGGSAAIRASKGLYFINPLGTEKNKPRQLWTQGETEGSSCWFPTIDRPNQRMTQEISLTVEGQFKTLSNGLLVTSKKNNDGTRTDTWKQSLAHAPYLAMMAVGDFAVVNDSWHGKAVDYYVEPQNAADARPLFGRTPQMLEFFSKKLGMEFPWEKYSQVVVRDYISGAMENTSATVHGTEMTLKTRRQLLDGNSDDVIAHELIHQWFGDLVTAESWSNLPLNEAFANYGEYLWNEFKYGRDAADLWSQKQAALYFEEAQSKREPLVRYRYADKEDMFDRHSYQKGGQVLHMLRNYVGDDAFFTALNRYLTQHKFSAVELAELRMVFEEVTGEDLMWFFDQWFLQRGHPTVAVAHSYADGKVTLRVVQKQDTLYQPVYRLPVTVTTWVNDKPTDHRLVVTKASQTFQLPVSQKPGLVQFDSDKTLLAELTEEKSQDELVYQFYHARNFLSKTQAIAELKPKVADLGVSSMMRNALNDPFWGVRAAAAEGLRRYRGPEGGAVRKDLERVASTDKDSRVRAVTIATLAAFQNEDFSKVFSQALNDSSYLVMGAAITALTKSPTVAAQSRIEALRTEKNPLIVGALSTYFTLNGTIDHYQWYLTQLDDADAATLYQLLQDFGTYMLRIPAVERDKALKKMEQMARTNPHYEVRLGAYHGLRTLSANMPALKTTLADIRSKEKDERLIGIYNLLQ</sequence>
<comment type="similarity">
    <text evidence="3">Belongs to the peptidase M1 family.</text>
</comment>
<dbReference type="Gene3D" id="1.25.10.10">
    <property type="entry name" value="Leucine-rich Repeat Variant"/>
    <property type="match status" value="1"/>
</dbReference>
<evidence type="ECO:0000256" key="8">
    <source>
        <dbReference type="ARBA" id="ARBA00022723"/>
    </source>
</evidence>
<dbReference type="CDD" id="cd09603">
    <property type="entry name" value="M1_APN_like"/>
    <property type="match status" value="1"/>
</dbReference>
<dbReference type="InterPro" id="IPR045357">
    <property type="entry name" value="Aminopeptidase_N-like_N"/>
</dbReference>
<dbReference type="GO" id="GO:0005737">
    <property type="term" value="C:cytoplasm"/>
    <property type="evidence" value="ECO:0007669"/>
    <property type="project" value="TreeGrafter"/>
</dbReference>
<evidence type="ECO:0000259" key="12">
    <source>
        <dbReference type="Pfam" id="PF01433"/>
    </source>
</evidence>
<feature type="domain" description="Aminopeptidase N-like N-terminal" evidence="13">
    <location>
        <begin position="28"/>
        <end position="214"/>
    </location>
</feature>
<dbReference type="InterPro" id="IPR050344">
    <property type="entry name" value="Peptidase_M1_aminopeptidases"/>
</dbReference>
<dbReference type="OrthoDB" id="100605at2"/>
<dbReference type="GO" id="GO:0070006">
    <property type="term" value="F:metalloaminopeptidase activity"/>
    <property type="evidence" value="ECO:0007669"/>
    <property type="project" value="TreeGrafter"/>
</dbReference>
<evidence type="ECO:0000256" key="10">
    <source>
        <dbReference type="ARBA" id="ARBA00022833"/>
    </source>
</evidence>
<dbReference type="PANTHER" id="PTHR11533:SF174">
    <property type="entry name" value="PUROMYCIN-SENSITIVE AMINOPEPTIDASE-RELATED"/>
    <property type="match status" value="1"/>
</dbReference>
<comment type="caution">
    <text evidence="14">The sequence shown here is derived from an EMBL/GenBank/DDBJ whole genome shotgun (WGS) entry which is preliminary data.</text>
</comment>
<dbReference type="Proteomes" id="UP000248553">
    <property type="component" value="Unassembled WGS sequence"/>
</dbReference>
<proteinExistence type="inferred from homology"/>
<protein>
    <recommendedName>
        <fullName evidence="5">Aminopeptidase N</fullName>
        <ecNumber evidence="4">3.4.11.2</ecNumber>
    </recommendedName>
</protein>
<dbReference type="InterPro" id="IPR011989">
    <property type="entry name" value="ARM-like"/>
</dbReference>
<evidence type="ECO:0000256" key="11">
    <source>
        <dbReference type="ARBA" id="ARBA00023049"/>
    </source>
</evidence>
<name>A0A328BKE8_9BACT</name>
<dbReference type="EC" id="3.4.11.2" evidence="4"/>
<dbReference type="InterPro" id="IPR016024">
    <property type="entry name" value="ARM-type_fold"/>
</dbReference>
<dbReference type="Gene3D" id="1.10.390.10">
    <property type="entry name" value="Neutral Protease Domain 2"/>
    <property type="match status" value="1"/>
</dbReference>
<dbReference type="GO" id="GO:0006508">
    <property type="term" value="P:proteolysis"/>
    <property type="evidence" value="ECO:0007669"/>
    <property type="project" value="UniProtKB-KW"/>
</dbReference>
<keyword evidence="6" id="KW-0031">Aminopeptidase</keyword>
<evidence type="ECO:0000256" key="2">
    <source>
        <dbReference type="ARBA" id="ARBA00001947"/>
    </source>
</evidence>
<keyword evidence="9" id="KW-0378">Hydrolase</keyword>
<evidence type="ECO:0000256" key="1">
    <source>
        <dbReference type="ARBA" id="ARBA00000098"/>
    </source>
</evidence>
<evidence type="ECO:0000313" key="15">
    <source>
        <dbReference type="Proteomes" id="UP000248553"/>
    </source>
</evidence>
<dbReference type="GO" id="GO:0043171">
    <property type="term" value="P:peptide catabolic process"/>
    <property type="evidence" value="ECO:0007669"/>
    <property type="project" value="TreeGrafter"/>
</dbReference>
<evidence type="ECO:0000256" key="3">
    <source>
        <dbReference type="ARBA" id="ARBA00010136"/>
    </source>
</evidence>
<accession>A0A328BKE8</accession>
<dbReference type="GO" id="GO:0008270">
    <property type="term" value="F:zinc ion binding"/>
    <property type="evidence" value="ECO:0007669"/>
    <property type="project" value="InterPro"/>
</dbReference>
<dbReference type="SUPFAM" id="SSF55486">
    <property type="entry name" value="Metalloproteases ('zincins'), catalytic domain"/>
    <property type="match status" value="1"/>
</dbReference>
<dbReference type="InterPro" id="IPR014782">
    <property type="entry name" value="Peptidase_M1_dom"/>
</dbReference>
<evidence type="ECO:0000256" key="4">
    <source>
        <dbReference type="ARBA" id="ARBA00012564"/>
    </source>
</evidence>
<keyword evidence="10" id="KW-0862">Zinc</keyword>
<dbReference type="InterPro" id="IPR042097">
    <property type="entry name" value="Aminopeptidase_N-like_N_sf"/>
</dbReference>
<dbReference type="Pfam" id="PF17900">
    <property type="entry name" value="Peptidase_M1_N"/>
    <property type="match status" value="1"/>
</dbReference>
<evidence type="ECO:0000256" key="9">
    <source>
        <dbReference type="ARBA" id="ARBA00022801"/>
    </source>
</evidence>
<dbReference type="GO" id="GO:0005615">
    <property type="term" value="C:extracellular space"/>
    <property type="evidence" value="ECO:0007669"/>
    <property type="project" value="TreeGrafter"/>
</dbReference>
<evidence type="ECO:0000259" key="13">
    <source>
        <dbReference type="Pfam" id="PF17900"/>
    </source>
</evidence>
<dbReference type="Pfam" id="PF01433">
    <property type="entry name" value="Peptidase_M1"/>
    <property type="match status" value="1"/>
</dbReference>
<comment type="catalytic activity">
    <reaction evidence="1">
        <text>Release of an N-terminal amino acid, Xaa-|-Yaa- from a peptide, amide or arylamide. Xaa is preferably Ala, but may be most amino acids including Pro (slow action). When a terminal hydrophobic residue is followed by a prolyl residue, the two may be released as an intact Xaa-Pro dipeptide.</text>
        <dbReference type="EC" id="3.4.11.2"/>
    </reaction>
</comment>
<dbReference type="SUPFAM" id="SSF63737">
    <property type="entry name" value="Leukotriene A4 hydrolase N-terminal domain"/>
    <property type="match status" value="1"/>
</dbReference>
<keyword evidence="8" id="KW-0479">Metal-binding</keyword>
<dbReference type="EMBL" id="QHKM01000003">
    <property type="protein sequence ID" value="RAK67145.1"/>
    <property type="molecule type" value="Genomic_DNA"/>
</dbReference>
<dbReference type="Gene3D" id="2.60.40.1730">
    <property type="entry name" value="tricorn interacting facor f3 domain"/>
    <property type="match status" value="1"/>
</dbReference>
<evidence type="ECO:0000313" key="14">
    <source>
        <dbReference type="EMBL" id="RAK67145.1"/>
    </source>
</evidence>
<evidence type="ECO:0000256" key="5">
    <source>
        <dbReference type="ARBA" id="ARBA00015611"/>
    </source>
</evidence>
<keyword evidence="15" id="KW-1185">Reference proteome</keyword>
<dbReference type="InterPro" id="IPR027268">
    <property type="entry name" value="Peptidase_M4/M1_CTD_sf"/>
</dbReference>
<dbReference type="GO" id="GO:0016285">
    <property type="term" value="F:alanyl aminopeptidase activity"/>
    <property type="evidence" value="ECO:0007669"/>
    <property type="project" value="UniProtKB-EC"/>
</dbReference>
<dbReference type="SUPFAM" id="SSF48371">
    <property type="entry name" value="ARM repeat"/>
    <property type="match status" value="1"/>
</dbReference>
<dbReference type="InterPro" id="IPR001930">
    <property type="entry name" value="Peptidase_M1"/>
</dbReference>